<protein>
    <submittedName>
        <fullName evidence="1">Uncharacterized protein</fullName>
    </submittedName>
</protein>
<gene>
    <name evidence="1" type="ORF">S03H2_40229</name>
</gene>
<name>X1IBM3_9ZZZZ</name>
<dbReference type="AlphaFoldDB" id="X1IBM3"/>
<comment type="caution">
    <text evidence="1">The sequence shown here is derived from an EMBL/GenBank/DDBJ whole genome shotgun (WGS) entry which is preliminary data.</text>
</comment>
<organism evidence="1">
    <name type="scientific">marine sediment metagenome</name>
    <dbReference type="NCBI Taxonomy" id="412755"/>
    <lineage>
        <taxon>unclassified sequences</taxon>
        <taxon>metagenomes</taxon>
        <taxon>ecological metagenomes</taxon>
    </lineage>
</organism>
<reference evidence="1" key="1">
    <citation type="journal article" date="2014" name="Front. Microbiol.">
        <title>High frequency of phylogenetically diverse reductive dehalogenase-homologous genes in deep subseafloor sedimentary metagenomes.</title>
        <authorList>
            <person name="Kawai M."/>
            <person name="Futagami T."/>
            <person name="Toyoda A."/>
            <person name="Takaki Y."/>
            <person name="Nishi S."/>
            <person name="Hori S."/>
            <person name="Arai W."/>
            <person name="Tsubouchi T."/>
            <person name="Morono Y."/>
            <person name="Uchiyama I."/>
            <person name="Ito T."/>
            <person name="Fujiyama A."/>
            <person name="Inagaki F."/>
            <person name="Takami H."/>
        </authorList>
    </citation>
    <scope>NUCLEOTIDE SEQUENCE</scope>
    <source>
        <strain evidence="1">Expedition CK06-06</strain>
    </source>
</reference>
<sequence>YSISFTIKDKSVGEKFTEEFYDMWNKAKPNEILTFLNKLKGDR</sequence>
<feature type="non-terminal residue" evidence="1">
    <location>
        <position position="1"/>
    </location>
</feature>
<evidence type="ECO:0000313" key="1">
    <source>
        <dbReference type="EMBL" id="GAH54953.1"/>
    </source>
</evidence>
<proteinExistence type="predicted"/>
<dbReference type="EMBL" id="BARU01024929">
    <property type="protein sequence ID" value="GAH54953.1"/>
    <property type="molecule type" value="Genomic_DNA"/>
</dbReference>
<accession>X1IBM3</accession>